<dbReference type="InterPro" id="IPR050261">
    <property type="entry name" value="FrsA_esterase"/>
</dbReference>
<feature type="compositionally biased region" description="Basic and acidic residues" evidence="3">
    <location>
        <begin position="1"/>
        <end position="11"/>
    </location>
</feature>
<comment type="similarity">
    <text evidence="1">Belongs to the AB hydrolase superfamily.</text>
</comment>
<accession>A0ABS4YK56</accession>
<evidence type="ECO:0000256" key="1">
    <source>
        <dbReference type="ARBA" id="ARBA00008645"/>
    </source>
</evidence>
<proteinExistence type="inferred from homology"/>
<gene>
    <name evidence="5" type="ORF">JOF44_002091</name>
</gene>
<feature type="domain" description="Dienelactone hydrolase" evidence="4">
    <location>
        <begin position="115"/>
        <end position="286"/>
    </location>
</feature>
<reference evidence="5 6" key="1">
    <citation type="submission" date="2021-03" db="EMBL/GenBank/DDBJ databases">
        <title>Sequencing the genomes of 1000 actinobacteria strains.</title>
        <authorList>
            <person name="Klenk H.-P."/>
        </authorList>
    </citation>
    <scope>NUCLEOTIDE SEQUENCE [LARGE SCALE GENOMIC DNA]</scope>
    <source>
        <strain evidence="5 6">DSM 14564</strain>
    </source>
</reference>
<evidence type="ECO:0000259" key="4">
    <source>
        <dbReference type="Pfam" id="PF01738"/>
    </source>
</evidence>
<evidence type="ECO:0000313" key="5">
    <source>
        <dbReference type="EMBL" id="MBP2409188.1"/>
    </source>
</evidence>
<dbReference type="PANTHER" id="PTHR22946:SF9">
    <property type="entry name" value="POLYKETIDE TRANSFERASE AF380"/>
    <property type="match status" value="1"/>
</dbReference>
<sequence>MSGGTRRERLRSLLGLPEAGGDRPPSALVRVPQTSSAEPADAPIHAAGEASPDTADDVSPHAVDEASINTADGDEIPAFLLRPIPDRATGAAVVLIAGHGRGIDDLVATDPVDEYHDGLAHKFVSAGFTVLCPEMISFGRRRFPLPDGSEPYAETESSCGVDAVRHLMHGAPLMGARVADALAAVDALRQLGGVDPQRVAVAGGSGGGAVSLLAAAADSSISAALVATYFCSFEASLCSIRHCPCNIIPGILPEMEMADIAALIAPRPLILEAGERDHIFPIAATRDSFAQLAPVWEALDAVPPELVVTDGGHAFRAERSLSALAERIS</sequence>
<protein>
    <submittedName>
        <fullName evidence="5">Dienelactone hydrolase</fullName>
    </submittedName>
</protein>
<dbReference type="GO" id="GO:0016787">
    <property type="term" value="F:hydrolase activity"/>
    <property type="evidence" value="ECO:0007669"/>
    <property type="project" value="UniProtKB-KW"/>
</dbReference>
<dbReference type="Gene3D" id="3.40.50.1820">
    <property type="entry name" value="alpha/beta hydrolase"/>
    <property type="match status" value="1"/>
</dbReference>
<dbReference type="SUPFAM" id="SSF53474">
    <property type="entry name" value="alpha/beta-Hydrolases"/>
    <property type="match status" value="1"/>
</dbReference>
<comment type="caution">
    <text evidence="5">The sequence shown here is derived from an EMBL/GenBank/DDBJ whole genome shotgun (WGS) entry which is preliminary data.</text>
</comment>
<dbReference type="PANTHER" id="PTHR22946">
    <property type="entry name" value="DIENELACTONE HYDROLASE DOMAIN-CONTAINING PROTEIN-RELATED"/>
    <property type="match status" value="1"/>
</dbReference>
<dbReference type="InterPro" id="IPR002925">
    <property type="entry name" value="Dienelactn_hydro"/>
</dbReference>
<feature type="region of interest" description="Disordered" evidence="3">
    <location>
        <begin position="1"/>
        <end position="60"/>
    </location>
</feature>
<keyword evidence="2 5" id="KW-0378">Hydrolase</keyword>
<name>A0ABS4YK56_9MICO</name>
<dbReference type="RefSeq" id="WP_342591753.1">
    <property type="nucleotide sequence ID" value="NZ_BAAAJV010000018.1"/>
</dbReference>
<dbReference type="Proteomes" id="UP000698222">
    <property type="component" value="Unassembled WGS sequence"/>
</dbReference>
<dbReference type="EMBL" id="JAGIOC010000001">
    <property type="protein sequence ID" value="MBP2409188.1"/>
    <property type="molecule type" value="Genomic_DNA"/>
</dbReference>
<evidence type="ECO:0000313" key="6">
    <source>
        <dbReference type="Proteomes" id="UP000698222"/>
    </source>
</evidence>
<evidence type="ECO:0000256" key="3">
    <source>
        <dbReference type="SAM" id="MobiDB-lite"/>
    </source>
</evidence>
<keyword evidence="6" id="KW-1185">Reference proteome</keyword>
<dbReference type="InterPro" id="IPR029058">
    <property type="entry name" value="AB_hydrolase_fold"/>
</dbReference>
<evidence type="ECO:0000256" key="2">
    <source>
        <dbReference type="ARBA" id="ARBA00022801"/>
    </source>
</evidence>
<organism evidence="5 6">
    <name type="scientific">Brachybacterium fresconis</name>
    <dbReference type="NCBI Taxonomy" id="173363"/>
    <lineage>
        <taxon>Bacteria</taxon>
        <taxon>Bacillati</taxon>
        <taxon>Actinomycetota</taxon>
        <taxon>Actinomycetes</taxon>
        <taxon>Micrococcales</taxon>
        <taxon>Dermabacteraceae</taxon>
        <taxon>Brachybacterium</taxon>
    </lineage>
</organism>
<dbReference type="Pfam" id="PF01738">
    <property type="entry name" value="DLH"/>
    <property type="match status" value="1"/>
</dbReference>